<dbReference type="AlphaFoldDB" id="A0A1B7N8E5"/>
<proteinExistence type="predicted"/>
<evidence type="ECO:0000313" key="2">
    <source>
        <dbReference type="Proteomes" id="UP000092154"/>
    </source>
</evidence>
<dbReference type="InParanoid" id="A0A1B7N8E5"/>
<gene>
    <name evidence="1" type="ORF">K503DRAFT_539159</name>
</gene>
<reference evidence="1 2" key="1">
    <citation type="submission" date="2016-06" db="EMBL/GenBank/DDBJ databases">
        <title>Comparative genomics of the ectomycorrhizal sister species Rhizopogon vinicolor and Rhizopogon vesiculosus (Basidiomycota: Boletales) reveals a divergence of the mating type B locus.</title>
        <authorList>
            <consortium name="DOE Joint Genome Institute"/>
            <person name="Mujic A.B."/>
            <person name="Kuo A."/>
            <person name="Tritt A."/>
            <person name="Lipzen A."/>
            <person name="Chen C."/>
            <person name="Johnson J."/>
            <person name="Sharma A."/>
            <person name="Barry K."/>
            <person name="Grigoriev I.V."/>
            <person name="Spatafora J.W."/>
        </authorList>
    </citation>
    <scope>NUCLEOTIDE SEQUENCE [LARGE SCALE GENOMIC DNA]</scope>
    <source>
        <strain evidence="1 2">AM-OR11-026</strain>
    </source>
</reference>
<accession>A0A1B7N8E5</accession>
<organism evidence="1 2">
    <name type="scientific">Rhizopogon vinicolor AM-OR11-026</name>
    <dbReference type="NCBI Taxonomy" id="1314800"/>
    <lineage>
        <taxon>Eukaryota</taxon>
        <taxon>Fungi</taxon>
        <taxon>Dikarya</taxon>
        <taxon>Basidiomycota</taxon>
        <taxon>Agaricomycotina</taxon>
        <taxon>Agaricomycetes</taxon>
        <taxon>Agaricomycetidae</taxon>
        <taxon>Boletales</taxon>
        <taxon>Suillineae</taxon>
        <taxon>Rhizopogonaceae</taxon>
        <taxon>Rhizopogon</taxon>
    </lineage>
</organism>
<sequence>MQGPDELDCILKPSMNQWVQHYTEFSYRAAHFKSPKAPRPPETVSLLHRQRSHPRANLAFHSFEYRQVWKQHRYDNICLPLSLSPTLRSNDVDAELNYNFFLHFIGILIEHRTLDVVTYMEVRDCFERSIRPYFLSLIGAKGSGHKVSCPR</sequence>
<dbReference type="Proteomes" id="UP000092154">
    <property type="component" value="Unassembled WGS sequence"/>
</dbReference>
<evidence type="ECO:0000313" key="1">
    <source>
        <dbReference type="EMBL" id="OAX41109.1"/>
    </source>
</evidence>
<dbReference type="EMBL" id="KV448190">
    <property type="protein sequence ID" value="OAX41109.1"/>
    <property type="molecule type" value="Genomic_DNA"/>
</dbReference>
<keyword evidence="2" id="KW-1185">Reference proteome</keyword>
<protein>
    <submittedName>
        <fullName evidence="1">Uncharacterized protein</fullName>
    </submittedName>
</protein>
<name>A0A1B7N8E5_9AGAM</name>